<sequence length="326" mass="36319">MSQQFSPPWWAKNPHVQTILPVLTKVDRPVLQRERLELADGDFIDLDWQGSPQANQAILVIIHGLEGSAESHYARRILAASKALGLCSVVHHHRSCSGELNRLARGYHSGDTQDLQTTLEHIKTKYPNNRLLAVGYSLGGNVLVKYQGEQQDLSLVDKAVAISAPLQLGSCANRLEKGFSKVYQSYLIKQLQQKMRGKVAKPDLQPLMPINHGDIDGLTTFYAFDDKVTAPLHGFSGVDDYYTRASGMPYLSRIAKPTLVIHAKDDPFMTPAVIPARDQLSEHVQYELHENGGHVGFINGGSPWRPKYYLEQRILSFLTSLEAPVC</sequence>
<dbReference type="InterPro" id="IPR012020">
    <property type="entry name" value="ABHD4"/>
</dbReference>
<dbReference type="RefSeq" id="WP_248948650.1">
    <property type="nucleotide sequence ID" value="NZ_JAKILB010000002.1"/>
</dbReference>
<comment type="caution">
    <text evidence="6">The sequence shown here is derived from an EMBL/GenBank/DDBJ whole genome shotgun (WGS) entry which is preliminary data.</text>
</comment>
<dbReference type="SUPFAM" id="SSF53474">
    <property type="entry name" value="alpha/beta-Hydrolases"/>
    <property type="match status" value="1"/>
</dbReference>
<evidence type="ECO:0000256" key="2">
    <source>
        <dbReference type="ARBA" id="ARBA00022487"/>
    </source>
</evidence>
<feature type="active site" description="Charge relay system" evidence="4">
    <location>
        <position position="294"/>
    </location>
</feature>
<organism evidence="6 7">
    <name type="scientific">Shewanella pneumatophori</name>
    <dbReference type="NCBI Taxonomy" id="314092"/>
    <lineage>
        <taxon>Bacteria</taxon>
        <taxon>Pseudomonadati</taxon>
        <taxon>Pseudomonadota</taxon>
        <taxon>Gammaproteobacteria</taxon>
        <taxon>Alteromonadales</taxon>
        <taxon>Shewanellaceae</taxon>
        <taxon>Shewanella</taxon>
    </lineage>
</organism>
<feature type="active site" description="Charge relay system" evidence="4">
    <location>
        <position position="137"/>
    </location>
</feature>
<dbReference type="GO" id="GO:0047372">
    <property type="term" value="F:monoacylglycerol lipase activity"/>
    <property type="evidence" value="ECO:0007669"/>
    <property type="project" value="TreeGrafter"/>
</dbReference>
<evidence type="ECO:0000256" key="1">
    <source>
        <dbReference type="ARBA" id="ARBA00010884"/>
    </source>
</evidence>
<dbReference type="AlphaFoldDB" id="A0A9X1Z9Q7"/>
<dbReference type="PANTHER" id="PTHR10794:SF94">
    <property type="entry name" value="ESTERASE YHET-RELATED"/>
    <property type="match status" value="1"/>
</dbReference>
<dbReference type="InterPro" id="IPR050960">
    <property type="entry name" value="AB_hydrolase_4_sf"/>
</dbReference>
<protein>
    <submittedName>
        <fullName evidence="6">Hydrolase</fullName>
    </submittedName>
</protein>
<dbReference type="Gene3D" id="3.40.50.1820">
    <property type="entry name" value="alpha/beta hydrolase"/>
    <property type="match status" value="1"/>
</dbReference>
<reference evidence="6" key="1">
    <citation type="submission" date="2022-01" db="EMBL/GenBank/DDBJ databases">
        <title>Whole genome-based taxonomy of the Shewanellaceae.</title>
        <authorList>
            <person name="Martin-Rodriguez A.J."/>
        </authorList>
    </citation>
    <scope>NUCLEOTIDE SEQUENCE</scope>
    <source>
        <strain evidence="6">KCTC 23973</strain>
    </source>
</reference>
<dbReference type="InterPro" id="IPR000073">
    <property type="entry name" value="AB_hydrolase_1"/>
</dbReference>
<comment type="similarity">
    <text evidence="1">Belongs to the AB hydrolase superfamily. AB hydrolase 4 family.</text>
</comment>
<dbReference type="PROSITE" id="PS01133">
    <property type="entry name" value="UPF0017"/>
    <property type="match status" value="1"/>
</dbReference>
<keyword evidence="2" id="KW-0719">Serine esterase</keyword>
<accession>A0A9X1Z9Q7</accession>
<dbReference type="PIRSF" id="PIRSF005211">
    <property type="entry name" value="Ab_hydro_YheT"/>
    <property type="match status" value="1"/>
</dbReference>
<dbReference type="InterPro" id="IPR000952">
    <property type="entry name" value="AB_hydrolase_4_CS"/>
</dbReference>
<dbReference type="Proteomes" id="UP001139293">
    <property type="component" value="Unassembled WGS sequence"/>
</dbReference>
<dbReference type="InterPro" id="IPR029058">
    <property type="entry name" value="AB_hydrolase_fold"/>
</dbReference>
<evidence type="ECO:0000256" key="3">
    <source>
        <dbReference type="ARBA" id="ARBA00022801"/>
    </source>
</evidence>
<gene>
    <name evidence="6" type="ORF">L2740_03240</name>
</gene>
<evidence type="ECO:0000256" key="4">
    <source>
        <dbReference type="PIRSR" id="PIRSR005211-1"/>
    </source>
</evidence>
<name>A0A9X1Z9Q7_9GAMM</name>
<keyword evidence="3 6" id="KW-0378">Hydrolase</keyword>
<dbReference type="GO" id="GO:0034338">
    <property type="term" value="F:short-chain carboxylesterase activity"/>
    <property type="evidence" value="ECO:0007669"/>
    <property type="project" value="TreeGrafter"/>
</dbReference>
<keyword evidence="7" id="KW-1185">Reference proteome</keyword>
<feature type="active site" description="Charge relay system" evidence="4">
    <location>
        <position position="266"/>
    </location>
</feature>
<dbReference type="Pfam" id="PF00561">
    <property type="entry name" value="Abhydrolase_1"/>
    <property type="match status" value="1"/>
</dbReference>
<feature type="domain" description="AB hydrolase-1" evidence="5">
    <location>
        <begin position="58"/>
        <end position="299"/>
    </location>
</feature>
<dbReference type="NCBIfam" id="NF008218">
    <property type="entry name" value="PRK10985.1"/>
    <property type="match status" value="1"/>
</dbReference>
<evidence type="ECO:0000259" key="5">
    <source>
        <dbReference type="Pfam" id="PF00561"/>
    </source>
</evidence>
<evidence type="ECO:0000313" key="6">
    <source>
        <dbReference type="EMBL" id="MCL1137558.1"/>
    </source>
</evidence>
<evidence type="ECO:0000313" key="7">
    <source>
        <dbReference type="Proteomes" id="UP001139293"/>
    </source>
</evidence>
<proteinExistence type="inferred from homology"/>
<dbReference type="PANTHER" id="PTHR10794">
    <property type="entry name" value="ABHYDROLASE DOMAIN-CONTAINING PROTEIN"/>
    <property type="match status" value="1"/>
</dbReference>
<dbReference type="EMBL" id="JAKILB010000002">
    <property type="protein sequence ID" value="MCL1137558.1"/>
    <property type="molecule type" value="Genomic_DNA"/>
</dbReference>